<evidence type="ECO:0000313" key="3">
    <source>
        <dbReference type="Proteomes" id="UP000216361"/>
    </source>
</evidence>
<dbReference type="PROSITE" id="PS51186">
    <property type="entry name" value="GNAT"/>
    <property type="match status" value="1"/>
</dbReference>
<gene>
    <name evidence="2" type="ORF">CHR90_06855</name>
</gene>
<dbReference type="RefSeq" id="WP_094408252.1">
    <property type="nucleotide sequence ID" value="NZ_BMJZ01000006.1"/>
</dbReference>
<dbReference type="Pfam" id="PF00583">
    <property type="entry name" value="Acetyltransf_1"/>
    <property type="match status" value="1"/>
</dbReference>
<dbReference type="AlphaFoldDB" id="A0A255XSB7"/>
<dbReference type="EMBL" id="NOXS01000030">
    <property type="protein sequence ID" value="OYQ19833.1"/>
    <property type="molecule type" value="Genomic_DNA"/>
</dbReference>
<dbReference type="OrthoDB" id="7875074at2"/>
<dbReference type="CDD" id="cd04301">
    <property type="entry name" value="NAT_SF"/>
    <property type="match status" value="1"/>
</dbReference>
<protein>
    <recommendedName>
        <fullName evidence="1">N-acetyltransferase domain-containing protein</fullName>
    </recommendedName>
</protein>
<dbReference type="GO" id="GO:0016747">
    <property type="term" value="F:acyltransferase activity, transferring groups other than amino-acyl groups"/>
    <property type="evidence" value="ECO:0007669"/>
    <property type="project" value="InterPro"/>
</dbReference>
<dbReference type="SUPFAM" id="SSF55729">
    <property type="entry name" value="Acyl-CoA N-acyltransferases (Nat)"/>
    <property type="match status" value="1"/>
</dbReference>
<sequence>MEFYLHSFGVLKVINTSYKIVAAEEFNSEQKDLLRILLRETWTATYLHRFPKAEFDDLISTLDLPNLDTMLSGDNIKIAFANVDNKIVGSAIFKEVGAVAYLWGMYILPIYQRHKIGSELFRSVLKSVQDAKFIQIYVLEESYGALLFYETLGFQRLSTDTISLSPKLSLSALVMRGDVKMMQERLYLS</sequence>
<accession>A0A255XSB7</accession>
<dbReference type="InterPro" id="IPR016181">
    <property type="entry name" value="Acyl_CoA_acyltransferase"/>
</dbReference>
<reference evidence="2 3" key="1">
    <citation type="submission" date="2017-07" db="EMBL/GenBank/DDBJ databases">
        <title>Elstera cyanobacteriorum sp. nov., a novel bacterium isolated from cyanobacterial aggregates in a eutrophic lake.</title>
        <authorList>
            <person name="Cai H."/>
        </authorList>
    </citation>
    <scope>NUCLEOTIDE SEQUENCE [LARGE SCALE GENOMIC DNA]</scope>
    <source>
        <strain evidence="2 3">TH019</strain>
    </source>
</reference>
<name>A0A255XSB7_9PROT</name>
<dbReference type="InterPro" id="IPR000182">
    <property type="entry name" value="GNAT_dom"/>
</dbReference>
<organism evidence="2 3">
    <name type="scientific">Elstera cyanobacteriorum</name>
    <dbReference type="NCBI Taxonomy" id="2022747"/>
    <lineage>
        <taxon>Bacteria</taxon>
        <taxon>Pseudomonadati</taxon>
        <taxon>Pseudomonadota</taxon>
        <taxon>Alphaproteobacteria</taxon>
        <taxon>Rhodospirillales</taxon>
        <taxon>Rhodospirillaceae</taxon>
        <taxon>Elstera</taxon>
    </lineage>
</organism>
<dbReference type="Proteomes" id="UP000216361">
    <property type="component" value="Unassembled WGS sequence"/>
</dbReference>
<comment type="caution">
    <text evidence="2">The sequence shown here is derived from an EMBL/GenBank/DDBJ whole genome shotgun (WGS) entry which is preliminary data.</text>
</comment>
<feature type="domain" description="N-acetyltransferase" evidence="1">
    <location>
        <begin position="18"/>
        <end position="180"/>
    </location>
</feature>
<dbReference type="Gene3D" id="3.40.630.30">
    <property type="match status" value="1"/>
</dbReference>
<evidence type="ECO:0000313" key="2">
    <source>
        <dbReference type="EMBL" id="OYQ19833.1"/>
    </source>
</evidence>
<proteinExistence type="predicted"/>
<evidence type="ECO:0000259" key="1">
    <source>
        <dbReference type="PROSITE" id="PS51186"/>
    </source>
</evidence>
<keyword evidence="3" id="KW-1185">Reference proteome</keyword>